<dbReference type="RefSeq" id="WP_187077686.1">
    <property type="nucleotide sequence ID" value="NZ_JACORT010000008.1"/>
</dbReference>
<dbReference type="EC" id="3.2.2.4" evidence="2"/>
<evidence type="ECO:0000256" key="3">
    <source>
        <dbReference type="ARBA" id="ARBA00031983"/>
    </source>
</evidence>
<reference evidence="5" key="1">
    <citation type="submission" date="2020-08" db="EMBL/GenBank/DDBJ databases">
        <title>Ramlibacter sp. USB13 16S ribosomal RNA gene genome sequencing and assembly.</title>
        <authorList>
            <person name="Kang M."/>
        </authorList>
    </citation>
    <scope>NUCLEOTIDE SEQUENCE</scope>
    <source>
        <strain evidence="5">USB13</strain>
    </source>
</reference>
<evidence type="ECO:0000313" key="5">
    <source>
        <dbReference type="EMBL" id="MBC5784949.1"/>
    </source>
</evidence>
<name>A0A923MUM5_9BURK</name>
<dbReference type="PANTHER" id="PTHR43393">
    <property type="entry name" value="CYTOKININ RIBOSIDE 5'-MONOPHOSPHATE PHOSPHORIBOHYDROLASE"/>
    <property type="match status" value="1"/>
</dbReference>
<dbReference type="EMBL" id="JACORT010000008">
    <property type="protein sequence ID" value="MBC5784949.1"/>
    <property type="molecule type" value="Genomic_DNA"/>
</dbReference>
<keyword evidence="4" id="KW-0732">Signal</keyword>
<evidence type="ECO:0000256" key="1">
    <source>
        <dbReference type="ARBA" id="ARBA00000274"/>
    </source>
</evidence>
<organism evidence="5 6">
    <name type="scientific">Ramlibacter cellulosilyticus</name>
    <dbReference type="NCBI Taxonomy" id="2764187"/>
    <lineage>
        <taxon>Bacteria</taxon>
        <taxon>Pseudomonadati</taxon>
        <taxon>Pseudomonadota</taxon>
        <taxon>Betaproteobacteria</taxon>
        <taxon>Burkholderiales</taxon>
        <taxon>Comamonadaceae</taxon>
        <taxon>Ramlibacter</taxon>
    </lineage>
</organism>
<sequence length="278" mass="30194">MNQTIALRLPLLLATAALLSACAMPAGRMAADSCPVVASVPNGLYVAPYLGVENLLKPEDFARDFACSDAIQARSFPRGYVTIFGSSRIGENDDPIYAAVRSFAHQWGARYGRTVPVMTGAGPGLMDAANRGAAEAGAPSVGYTTYYDRTPTPTPQRPYGGDPTKALNAHVTHGLIFSSVAAREAAMIKHSAAMVFTPGGTGTEWEIYQVVEMIKSRQVLPVPVYFFGDRARYWKALDARLDDMVARRTVRRDELAFLKFVATPEELVQALRADLRMD</sequence>
<dbReference type="PANTHER" id="PTHR43393:SF1">
    <property type="entry name" value="PYRIMIDINE_PURINE NUCLEOTIDE 5'-MONOPHOSPHATE NUCLEOSIDASE"/>
    <property type="match status" value="1"/>
</dbReference>
<evidence type="ECO:0000256" key="2">
    <source>
        <dbReference type="ARBA" id="ARBA00011985"/>
    </source>
</evidence>
<feature type="chain" id="PRO_5037043737" description="AMP nucleosidase" evidence="4">
    <location>
        <begin position="31"/>
        <end position="278"/>
    </location>
</feature>
<dbReference type="InterPro" id="IPR052341">
    <property type="entry name" value="LOG_family_nucleotidases"/>
</dbReference>
<dbReference type="GO" id="GO:0005829">
    <property type="term" value="C:cytosol"/>
    <property type="evidence" value="ECO:0007669"/>
    <property type="project" value="TreeGrafter"/>
</dbReference>
<feature type="signal peptide" evidence="4">
    <location>
        <begin position="1"/>
        <end position="30"/>
    </location>
</feature>
<keyword evidence="6" id="KW-1185">Reference proteome</keyword>
<gene>
    <name evidence="5" type="ORF">H8N03_18525</name>
</gene>
<comment type="caution">
    <text evidence="5">The sequence shown here is derived from an EMBL/GenBank/DDBJ whole genome shotgun (WGS) entry which is preliminary data.</text>
</comment>
<protein>
    <recommendedName>
        <fullName evidence="3">AMP nucleosidase</fullName>
        <ecNumber evidence="2">3.2.2.4</ecNumber>
    </recommendedName>
    <alternativeName>
        <fullName evidence="3">AMP nucleosidase</fullName>
    </alternativeName>
</protein>
<dbReference type="InterPro" id="IPR031100">
    <property type="entry name" value="LOG_fam"/>
</dbReference>
<dbReference type="Proteomes" id="UP000608513">
    <property type="component" value="Unassembled WGS sequence"/>
</dbReference>
<dbReference type="GO" id="GO:0008714">
    <property type="term" value="F:AMP nucleosidase activity"/>
    <property type="evidence" value="ECO:0007669"/>
    <property type="project" value="UniProtKB-EC"/>
</dbReference>
<evidence type="ECO:0000256" key="4">
    <source>
        <dbReference type="SAM" id="SignalP"/>
    </source>
</evidence>
<dbReference type="AlphaFoldDB" id="A0A923MUM5"/>
<evidence type="ECO:0000313" key="6">
    <source>
        <dbReference type="Proteomes" id="UP000608513"/>
    </source>
</evidence>
<comment type="catalytic activity">
    <reaction evidence="1">
        <text>AMP + H2O = D-ribose 5-phosphate + adenine</text>
        <dbReference type="Rhea" id="RHEA:20129"/>
        <dbReference type="ChEBI" id="CHEBI:15377"/>
        <dbReference type="ChEBI" id="CHEBI:16708"/>
        <dbReference type="ChEBI" id="CHEBI:78346"/>
        <dbReference type="ChEBI" id="CHEBI:456215"/>
        <dbReference type="EC" id="3.2.2.4"/>
    </reaction>
</comment>
<proteinExistence type="predicted"/>
<dbReference type="Pfam" id="PF03641">
    <property type="entry name" value="Lysine_decarbox"/>
    <property type="match status" value="1"/>
</dbReference>
<accession>A0A923MUM5</accession>
<dbReference type="Gene3D" id="3.40.50.450">
    <property type="match status" value="1"/>
</dbReference>
<dbReference type="SUPFAM" id="SSF102405">
    <property type="entry name" value="MCP/YpsA-like"/>
    <property type="match status" value="1"/>
</dbReference>